<feature type="transmembrane region" description="Helical" evidence="10">
    <location>
        <begin position="68"/>
        <end position="86"/>
    </location>
</feature>
<evidence type="ECO:0000256" key="10">
    <source>
        <dbReference type="SAM" id="Phobius"/>
    </source>
</evidence>
<dbReference type="GO" id="GO:0001594">
    <property type="term" value="F:trace-amine receptor activity"/>
    <property type="evidence" value="ECO:0007669"/>
    <property type="project" value="TreeGrafter"/>
</dbReference>
<evidence type="ECO:0000256" key="8">
    <source>
        <dbReference type="ARBA" id="ARBA00023224"/>
    </source>
</evidence>
<dbReference type="PROSITE" id="PS50262">
    <property type="entry name" value="G_PROTEIN_RECEP_F1_2"/>
    <property type="match status" value="1"/>
</dbReference>
<dbReference type="InterPro" id="IPR017452">
    <property type="entry name" value="GPCR_Rhodpsn_7TM"/>
</dbReference>
<dbReference type="GeneTree" id="ENSGT00950000182934"/>
<evidence type="ECO:0000259" key="11">
    <source>
        <dbReference type="PROSITE" id="PS50262"/>
    </source>
</evidence>
<dbReference type="InterPro" id="IPR050569">
    <property type="entry name" value="TAAR"/>
</dbReference>
<dbReference type="PROSITE" id="PS00237">
    <property type="entry name" value="G_PROTEIN_RECEP_F1_1"/>
    <property type="match status" value="1"/>
</dbReference>
<feature type="transmembrane region" description="Helical" evidence="10">
    <location>
        <begin position="200"/>
        <end position="219"/>
    </location>
</feature>
<evidence type="ECO:0000313" key="13">
    <source>
        <dbReference type="Proteomes" id="UP000694397"/>
    </source>
</evidence>
<evidence type="ECO:0000256" key="6">
    <source>
        <dbReference type="ARBA" id="ARBA00023136"/>
    </source>
</evidence>
<reference evidence="12 13" key="1">
    <citation type="submission" date="2019-04" db="EMBL/GenBank/DDBJ databases">
        <authorList>
            <consortium name="Wellcome Sanger Institute Data Sharing"/>
        </authorList>
    </citation>
    <scope>NUCLEOTIDE SEQUENCE [LARGE SCALE GENOMIC DNA]</scope>
</reference>
<keyword evidence="8 9" id="KW-0807">Transducer</keyword>
<evidence type="ECO:0000256" key="4">
    <source>
        <dbReference type="ARBA" id="ARBA00022989"/>
    </source>
</evidence>
<dbReference type="GO" id="GO:0005886">
    <property type="term" value="C:plasma membrane"/>
    <property type="evidence" value="ECO:0007669"/>
    <property type="project" value="UniProtKB-SubCell"/>
</dbReference>
<keyword evidence="7 9" id="KW-0675">Receptor</keyword>
<evidence type="ECO:0000256" key="2">
    <source>
        <dbReference type="ARBA" id="ARBA00022475"/>
    </source>
</evidence>
<proteinExistence type="inferred from homology"/>
<dbReference type="OrthoDB" id="5959645at2759"/>
<sequence length="260" mass="29078">MINQSKTSDTHFCFESSNTSCPKYIYSTAVRASLYILLGAVIIMTVFGNLLVIITIAQMKQLHTPTNFLVLSLAVADFLLGAMVMPPSMVRSLETCWYLGNVFCRIHSSTDVMLCCASILNLLLISIDRYYAVCQPLHYHTRVTNCVTVIMILTFWSLSAFILFGMMLFNMSTRNAEDIYRNSFQCEGSCSVLQSRMSSVISSVLGFFTPALVIIVLYLKILVIARRQACSIQRGFPLHSTSVKATHIFISELIDVACQL</sequence>
<feature type="domain" description="G-protein coupled receptors family 1 profile" evidence="11">
    <location>
        <begin position="48"/>
        <end position="260"/>
    </location>
</feature>
<accession>A0A8C9RW38</accession>
<dbReference type="PRINTS" id="PR00237">
    <property type="entry name" value="GPCRRHODOPSN"/>
</dbReference>
<protein>
    <recommendedName>
        <fullName evidence="11">G-protein coupled receptors family 1 profile domain-containing protein</fullName>
    </recommendedName>
</protein>
<keyword evidence="5 9" id="KW-0297">G-protein coupled receptor</keyword>
<evidence type="ECO:0000256" key="1">
    <source>
        <dbReference type="ARBA" id="ARBA00004651"/>
    </source>
</evidence>
<evidence type="ECO:0000256" key="7">
    <source>
        <dbReference type="ARBA" id="ARBA00023170"/>
    </source>
</evidence>
<dbReference type="Gene3D" id="1.20.1070.10">
    <property type="entry name" value="Rhodopsin 7-helix transmembrane proteins"/>
    <property type="match status" value="1"/>
</dbReference>
<keyword evidence="6 10" id="KW-0472">Membrane</keyword>
<comment type="subcellular location">
    <subcellularLocation>
        <location evidence="1">Cell membrane</location>
        <topology evidence="1">Multi-pass membrane protein</topology>
    </subcellularLocation>
</comment>
<keyword evidence="13" id="KW-1185">Reference proteome</keyword>
<feature type="transmembrane region" description="Helical" evidence="10">
    <location>
        <begin position="32"/>
        <end position="56"/>
    </location>
</feature>
<dbReference type="Proteomes" id="UP000694397">
    <property type="component" value="Chromosome 1"/>
</dbReference>
<evidence type="ECO:0000313" key="12">
    <source>
        <dbReference type="Ensembl" id="ENSSFOP00015023226.2"/>
    </source>
</evidence>
<organism evidence="12 13">
    <name type="scientific">Scleropages formosus</name>
    <name type="common">Asian bonytongue</name>
    <name type="synonym">Osteoglossum formosum</name>
    <dbReference type="NCBI Taxonomy" id="113540"/>
    <lineage>
        <taxon>Eukaryota</taxon>
        <taxon>Metazoa</taxon>
        <taxon>Chordata</taxon>
        <taxon>Craniata</taxon>
        <taxon>Vertebrata</taxon>
        <taxon>Euteleostomi</taxon>
        <taxon>Actinopterygii</taxon>
        <taxon>Neopterygii</taxon>
        <taxon>Teleostei</taxon>
        <taxon>Osteoglossocephala</taxon>
        <taxon>Osteoglossomorpha</taxon>
        <taxon>Osteoglossiformes</taxon>
        <taxon>Osteoglossidae</taxon>
        <taxon>Scleropages</taxon>
    </lineage>
</organism>
<comment type="similarity">
    <text evidence="9">Belongs to the G-protein coupled receptor 1 family.</text>
</comment>
<dbReference type="Ensembl" id="ENSSFOT00015023481.2">
    <property type="protein sequence ID" value="ENSSFOP00015023226.2"/>
    <property type="gene ID" value="ENSSFOG00015014941.2"/>
</dbReference>
<dbReference type="InterPro" id="IPR000276">
    <property type="entry name" value="GPCR_Rhodpsn"/>
</dbReference>
<dbReference type="AlphaFoldDB" id="A0A8C9RW38"/>
<evidence type="ECO:0000256" key="3">
    <source>
        <dbReference type="ARBA" id="ARBA00022692"/>
    </source>
</evidence>
<dbReference type="PANTHER" id="PTHR24249:SF417">
    <property type="entry name" value="TRACE AMINE-ASSOCIATED RECEPTOR 11"/>
    <property type="match status" value="1"/>
</dbReference>
<feature type="transmembrane region" description="Helical" evidence="10">
    <location>
        <begin position="146"/>
        <end position="169"/>
    </location>
</feature>
<reference evidence="12" key="2">
    <citation type="submission" date="2025-08" db="UniProtKB">
        <authorList>
            <consortium name="Ensembl"/>
        </authorList>
    </citation>
    <scope>IDENTIFICATION</scope>
</reference>
<name>A0A8C9RW38_SCLFO</name>
<keyword evidence="2" id="KW-1003">Cell membrane</keyword>
<reference evidence="12" key="3">
    <citation type="submission" date="2025-09" db="UniProtKB">
        <authorList>
            <consortium name="Ensembl"/>
        </authorList>
    </citation>
    <scope>IDENTIFICATION</scope>
</reference>
<feature type="transmembrane region" description="Helical" evidence="10">
    <location>
        <begin position="106"/>
        <end position="125"/>
    </location>
</feature>
<keyword evidence="4 10" id="KW-1133">Transmembrane helix</keyword>
<evidence type="ECO:0000256" key="9">
    <source>
        <dbReference type="RuleBase" id="RU000688"/>
    </source>
</evidence>
<dbReference type="Pfam" id="PF00001">
    <property type="entry name" value="7tm_1"/>
    <property type="match status" value="1"/>
</dbReference>
<dbReference type="PANTHER" id="PTHR24249">
    <property type="entry name" value="HISTAMINE RECEPTOR-RELATED G-PROTEIN COUPLED RECEPTOR"/>
    <property type="match status" value="1"/>
</dbReference>
<dbReference type="SUPFAM" id="SSF81321">
    <property type="entry name" value="Family A G protein-coupled receptor-like"/>
    <property type="match status" value="1"/>
</dbReference>
<evidence type="ECO:0000256" key="5">
    <source>
        <dbReference type="ARBA" id="ARBA00023040"/>
    </source>
</evidence>
<keyword evidence="3 9" id="KW-0812">Transmembrane</keyword>